<keyword evidence="1" id="KW-0732">Signal</keyword>
<comment type="caution">
    <text evidence="2">The sequence shown here is derived from an EMBL/GenBank/DDBJ whole genome shotgun (WGS) entry which is preliminary data.</text>
</comment>
<dbReference type="OrthoDB" id="2946at2759"/>
<gene>
    <name evidence="2" type="ORF">KFE25_012991</name>
</gene>
<evidence type="ECO:0000256" key="1">
    <source>
        <dbReference type="SAM" id="SignalP"/>
    </source>
</evidence>
<dbReference type="AlphaFoldDB" id="A0A8J5XHW2"/>
<evidence type="ECO:0000313" key="3">
    <source>
        <dbReference type="Proteomes" id="UP000751190"/>
    </source>
</evidence>
<reference evidence="2" key="1">
    <citation type="submission" date="2021-05" db="EMBL/GenBank/DDBJ databases">
        <title>The genome of the haptophyte Pavlova lutheri (Diacronema luteri, Pavlovales) - a model for lipid biosynthesis in eukaryotic algae.</title>
        <authorList>
            <person name="Hulatt C.J."/>
            <person name="Posewitz M.C."/>
        </authorList>
    </citation>
    <scope>NUCLEOTIDE SEQUENCE</scope>
    <source>
        <strain evidence="2">NIVA-4/92</strain>
    </source>
</reference>
<name>A0A8J5XHW2_DIALT</name>
<organism evidence="2 3">
    <name type="scientific">Diacronema lutheri</name>
    <name type="common">Unicellular marine alga</name>
    <name type="synonym">Monochrysis lutheri</name>
    <dbReference type="NCBI Taxonomy" id="2081491"/>
    <lineage>
        <taxon>Eukaryota</taxon>
        <taxon>Haptista</taxon>
        <taxon>Haptophyta</taxon>
        <taxon>Pavlovophyceae</taxon>
        <taxon>Pavlovales</taxon>
        <taxon>Pavlovaceae</taxon>
        <taxon>Diacronema</taxon>
    </lineage>
</organism>
<sequence>MRAVVAAVVLAFAHSVHASRAARQLRSEVRAKRTRAPAAGGLTLATSGLSDELRRVYSAVAPVSGACADEPALRRSLRQAYEPRLQPVARTPTSAKLEKLLEHAKQSAECGRCGNSGIVACPACSGQGALGGHDNMLPSQIIGSKWTRISFCDDGGVGSKVLVTVLKLGFKERRVYAQVAAVSSKGAGDGTTAWVPLAEMRDRARWRAGWLSVAEIEQPAGQKACPAGCVDGRSVCKSCNGRGSALAYRQP</sequence>
<keyword evidence="3" id="KW-1185">Reference proteome</keyword>
<feature type="chain" id="PRO_5035325250" evidence="1">
    <location>
        <begin position="19"/>
        <end position="251"/>
    </location>
</feature>
<dbReference type="Proteomes" id="UP000751190">
    <property type="component" value="Unassembled WGS sequence"/>
</dbReference>
<proteinExistence type="predicted"/>
<protein>
    <submittedName>
        <fullName evidence="2">Uncharacterized protein</fullName>
    </submittedName>
</protein>
<accession>A0A8J5XHW2</accession>
<dbReference type="EMBL" id="JAGTXO010000041">
    <property type="protein sequence ID" value="KAG8459355.1"/>
    <property type="molecule type" value="Genomic_DNA"/>
</dbReference>
<feature type="signal peptide" evidence="1">
    <location>
        <begin position="1"/>
        <end position="18"/>
    </location>
</feature>
<evidence type="ECO:0000313" key="2">
    <source>
        <dbReference type="EMBL" id="KAG8459355.1"/>
    </source>
</evidence>